<evidence type="ECO:0000256" key="2">
    <source>
        <dbReference type="ARBA" id="ARBA00022475"/>
    </source>
</evidence>
<feature type="domain" description="G-protein coupled receptors family 1 profile" evidence="12">
    <location>
        <begin position="50"/>
        <end position="301"/>
    </location>
</feature>
<dbReference type="AlphaFoldDB" id="A0A3B3REJ3"/>
<feature type="compositionally biased region" description="Basic and acidic residues" evidence="10">
    <location>
        <begin position="332"/>
        <end position="345"/>
    </location>
</feature>
<dbReference type="GeneTree" id="ENSGT00940000154307"/>
<dbReference type="PANTHER" id="PTHR24226:SF0">
    <property type="entry name" value="G-PROTEIN COUPLED RECEPTOR 182"/>
    <property type="match status" value="1"/>
</dbReference>
<feature type="compositionally biased region" description="Polar residues" evidence="10">
    <location>
        <begin position="347"/>
        <end position="360"/>
    </location>
</feature>
<comment type="subcellular location">
    <subcellularLocation>
        <location evidence="1">Cell membrane</location>
        <topology evidence="1">Multi-pass membrane protein</topology>
    </subcellularLocation>
</comment>
<dbReference type="PANTHER" id="PTHR24226">
    <property type="entry name" value="G-PROTEIN COUPLED RECEPTOR 182 AND ESTROGEN RECEPTOR 1"/>
    <property type="match status" value="1"/>
</dbReference>
<dbReference type="Pfam" id="PF00001">
    <property type="entry name" value="7tm_1"/>
    <property type="match status" value="1"/>
</dbReference>
<evidence type="ECO:0000256" key="10">
    <source>
        <dbReference type="SAM" id="MobiDB-lite"/>
    </source>
</evidence>
<keyword evidence="14" id="KW-1185">Reference proteome</keyword>
<comment type="similarity">
    <text evidence="9">Belongs to the G-protein coupled receptor 1 family.</text>
</comment>
<dbReference type="Gene3D" id="1.20.1070.10">
    <property type="entry name" value="Rhodopsin 7-helix transmembrane proteins"/>
    <property type="match status" value="1"/>
</dbReference>
<evidence type="ECO:0000256" key="11">
    <source>
        <dbReference type="SAM" id="Phobius"/>
    </source>
</evidence>
<dbReference type="Ensembl" id="ENSPKIT00000040814.1">
    <property type="protein sequence ID" value="ENSPKIP00000016325.1"/>
    <property type="gene ID" value="ENSPKIG00000002695.1"/>
</dbReference>
<dbReference type="GO" id="GO:0004930">
    <property type="term" value="F:G protein-coupled receptor activity"/>
    <property type="evidence" value="ECO:0007669"/>
    <property type="project" value="UniProtKB-KW"/>
</dbReference>
<dbReference type="PROSITE" id="PS00237">
    <property type="entry name" value="G_PROTEIN_RECEP_F1_1"/>
    <property type="match status" value="1"/>
</dbReference>
<dbReference type="InterPro" id="IPR000276">
    <property type="entry name" value="GPCR_Rhodpsn"/>
</dbReference>
<evidence type="ECO:0000313" key="14">
    <source>
        <dbReference type="Proteomes" id="UP000261540"/>
    </source>
</evidence>
<accession>A0A3B3REJ3</accession>
<feature type="region of interest" description="Disordered" evidence="10">
    <location>
        <begin position="324"/>
        <end position="360"/>
    </location>
</feature>
<dbReference type="CTD" id="11318"/>
<sequence length="360" mass="41425">MVDDTHNTTSDHDNYTHWFMYDCTLNLDHSSRRVFLFLMHLLFFTVALMENCLVVWVNWKRRRSCSRVLFYVLNVSISDLMAVLLMPFFMLEVTIDKVWLWGQFLCKFTHLVYTVNFYSSAFFVACMTLERYRSVSQPESTSWGLPERHRRALICGGLWTLAVLLALIENVHVDLLEFEEPGCYLIPDYSYSMWFDALICISLFFQFVGPAVIIITCNVLIARTVGTMANVEGRRDVWLVHVYSLVFVVCWLPYHLVMMLIMVDDVAPHLFSCNMADAIYFSFSIVECLSFFHCIANPILYSFLSKGFQEMLVNTLLQHLSSRAPNAEGCPDADRPKRPAADKQGRRASTSGTSHSDVGP</sequence>
<dbReference type="InterPro" id="IPR017452">
    <property type="entry name" value="GPCR_Rhodpsn_7TM"/>
</dbReference>
<organism evidence="13 14">
    <name type="scientific">Paramormyrops kingsleyae</name>
    <dbReference type="NCBI Taxonomy" id="1676925"/>
    <lineage>
        <taxon>Eukaryota</taxon>
        <taxon>Metazoa</taxon>
        <taxon>Chordata</taxon>
        <taxon>Craniata</taxon>
        <taxon>Vertebrata</taxon>
        <taxon>Euteleostomi</taxon>
        <taxon>Actinopterygii</taxon>
        <taxon>Neopterygii</taxon>
        <taxon>Teleostei</taxon>
        <taxon>Osteoglossocephala</taxon>
        <taxon>Osteoglossomorpha</taxon>
        <taxon>Osteoglossiformes</taxon>
        <taxon>Mormyridae</taxon>
        <taxon>Paramormyrops</taxon>
    </lineage>
</organism>
<dbReference type="InterPro" id="IPR047143">
    <property type="entry name" value="GPER1-like"/>
</dbReference>
<feature type="transmembrane region" description="Helical" evidence="11">
    <location>
        <begin position="34"/>
        <end position="56"/>
    </location>
</feature>
<dbReference type="Proteomes" id="UP000261540">
    <property type="component" value="Unplaced"/>
</dbReference>
<keyword evidence="7 9" id="KW-0675">Receptor</keyword>
<dbReference type="SUPFAM" id="SSF81321">
    <property type="entry name" value="Family A G protein-coupled receptor-like"/>
    <property type="match status" value="1"/>
</dbReference>
<dbReference type="PRINTS" id="PR00237">
    <property type="entry name" value="GPCRRHODOPSN"/>
</dbReference>
<proteinExistence type="inferred from homology"/>
<evidence type="ECO:0000256" key="7">
    <source>
        <dbReference type="ARBA" id="ARBA00023170"/>
    </source>
</evidence>
<dbReference type="STRING" id="1676925.ENSPKIP00000016325"/>
<name>A0A3B3REJ3_9TELE</name>
<evidence type="ECO:0000313" key="13">
    <source>
        <dbReference type="Ensembl" id="ENSPKIP00000016325.1"/>
    </source>
</evidence>
<feature type="transmembrane region" description="Helical" evidence="11">
    <location>
        <begin position="242"/>
        <end position="263"/>
    </location>
</feature>
<evidence type="ECO:0000256" key="9">
    <source>
        <dbReference type="RuleBase" id="RU000688"/>
    </source>
</evidence>
<evidence type="ECO:0000256" key="6">
    <source>
        <dbReference type="ARBA" id="ARBA00023136"/>
    </source>
</evidence>
<feature type="transmembrane region" description="Helical" evidence="11">
    <location>
        <begin position="278"/>
        <end position="304"/>
    </location>
</feature>
<feature type="transmembrane region" description="Helical" evidence="11">
    <location>
        <begin position="111"/>
        <end position="132"/>
    </location>
</feature>
<feature type="transmembrane region" description="Helical" evidence="11">
    <location>
        <begin position="68"/>
        <end position="91"/>
    </location>
</feature>
<dbReference type="GO" id="GO:0005886">
    <property type="term" value="C:plasma membrane"/>
    <property type="evidence" value="ECO:0007669"/>
    <property type="project" value="UniProtKB-SubCell"/>
</dbReference>
<dbReference type="GO" id="GO:1902037">
    <property type="term" value="P:negative regulation of hematopoietic stem cell differentiation"/>
    <property type="evidence" value="ECO:0007669"/>
    <property type="project" value="Ensembl"/>
</dbReference>
<feature type="transmembrane region" description="Helical" evidence="11">
    <location>
        <begin position="152"/>
        <end position="173"/>
    </location>
</feature>
<keyword evidence="4 11" id="KW-1133">Transmembrane helix</keyword>
<keyword evidence="5 9" id="KW-0297">G-protein coupled receptor</keyword>
<reference evidence="13" key="1">
    <citation type="submission" date="2025-08" db="UniProtKB">
        <authorList>
            <consortium name="Ensembl"/>
        </authorList>
    </citation>
    <scope>IDENTIFICATION</scope>
</reference>
<keyword evidence="6 11" id="KW-0472">Membrane</keyword>
<feature type="transmembrane region" description="Helical" evidence="11">
    <location>
        <begin position="193"/>
        <end position="221"/>
    </location>
</feature>
<evidence type="ECO:0000256" key="3">
    <source>
        <dbReference type="ARBA" id="ARBA00022692"/>
    </source>
</evidence>
<evidence type="ECO:0000259" key="12">
    <source>
        <dbReference type="PROSITE" id="PS50262"/>
    </source>
</evidence>
<evidence type="ECO:0000256" key="5">
    <source>
        <dbReference type="ARBA" id="ARBA00023040"/>
    </source>
</evidence>
<keyword evidence="8 9" id="KW-0807">Transducer</keyword>
<keyword evidence="2" id="KW-1003">Cell membrane</keyword>
<evidence type="ECO:0000256" key="1">
    <source>
        <dbReference type="ARBA" id="ARBA00004651"/>
    </source>
</evidence>
<protein>
    <submittedName>
        <fullName evidence="13">G protein-coupled receptor 182</fullName>
    </submittedName>
</protein>
<evidence type="ECO:0000256" key="4">
    <source>
        <dbReference type="ARBA" id="ARBA00022989"/>
    </source>
</evidence>
<reference evidence="13" key="2">
    <citation type="submission" date="2025-09" db="UniProtKB">
        <authorList>
            <consortium name="Ensembl"/>
        </authorList>
    </citation>
    <scope>IDENTIFICATION</scope>
</reference>
<keyword evidence="3 9" id="KW-0812">Transmembrane</keyword>
<evidence type="ECO:0000256" key="8">
    <source>
        <dbReference type="ARBA" id="ARBA00023224"/>
    </source>
</evidence>
<dbReference type="PROSITE" id="PS50262">
    <property type="entry name" value="G_PROTEIN_RECEP_F1_2"/>
    <property type="match status" value="1"/>
</dbReference>